<dbReference type="Pfam" id="PF01547">
    <property type="entry name" value="SBP_bac_1"/>
    <property type="match status" value="1"/>
</dbReference>
<dbReference type="Gene3D" id="3.40.190.10">
    <property type="entry name" value="Periplasmic binding protein-like II"/>
    <property type="match status" value="2"/>
</dbReference>
<evidence type="ECO:0000256" key="2">
    <source>
        <dbReference type="ARBA" id="ARBA00022729"/>
    </source>
</evidence>
<evidence type="ECO:0000256" key="6">
    <source>
        <dbReference type="SAM" id="MobiDB-lite"/>
    </source>
</evidence>
<dbReference type="PANTHER" id="PTHR43649:SF33">
    <property type="entry name" value="POLYGALACTURONAN_RHAMNOGALACTURONAN-BINDING PROTEIN YTCQ"/>
    <property type="match status" value="1"/>
</dbReference>
<evidence type="ECO:0000256" key="1">
    <source>
        <dbReference type="ARBA" id="ARBA00022475"/>
    </source>
</evidence>
<name>A0A7T1TAY5_9ACTN</name>
<dbReference type="InterPro" id="IPR006059">
    <property type="entry name" value="SBP"/>
</dbReference>
<dbReference type="PANTHER" id="PTHR43649">
    <property type="entry name" value="ARABINOSE-BINDING PROTEIN-RELATED"/>
    <property type="match status" value="1"/>
</dbReference>
<dbReference type="Proteomes" id="UP000595046">
    <property type="component" value="Chromosome"/>
</dbReference>
<feature type="region of interest" description="Disordered" evidence="6">
    <location>
        <begin position="472"/>
        <end position="501"/>
    </location>
</feature>
<keyword evidence="8" id="KW-1185">Reference proteome</keyword>
<evidence type="ECO:0000313" key="8">
    <source>
        <dbReference type="Proteomes" id="UP000595046"/>
    </source>
</evidence>
<dbReference type="SUPFAM" id="SSF53850">
    <property type="entry name" value="Periplasmic binding protein-like II"/>
    <property type="match status" value="1"/>
</dbReference>
<keyword evidence="5" id="KW-0449">Lipoprotein</keyword>
<evidence type="ECO:0000256" key="3">
    <source>
        <dbReference type="ARBA" id="ARBA00023136"/>
    </source>
</evidence>
<evidence type="ECO:0000313" key="7">
    <source>
        <dbReference type="EMBL" id="QPP09646.1"/>
    </source>
</evidence>
<sequence length="501" mass="53876">MRAERPTGAGPVRRVPPRPQPPRQHPFRHSPFSGAGRIRRRRTAALVLAVGGALLAAACVPGTDGSGAVGAGVPGSAATSKPDPAKAGKATLTVWDQEVRGGQNDELERLNAEFEKKYPHIRIKRTARSFSDLKTTLKLAISGNKPPDVIQANQGYSDMVAFVKAGLLTPLDNYAGIYAWNTRYPSTLLNLNRVSVDGRDFGTGRLYGISQTGEYIGVYYNKDVLEKADVKPPKTWGELTDALPRIKDKGELPVQFGNLDKYPAIHTFGVLQNQAGGAQETRESVFGRGKGFDNGPTKEAARTLADWKKNGYVPKGANGTGYDDAAKKFAGGEGAFLITGTWQLPDLKKTMGDSLGFMPPPPAKKDAAPVTTGGQGLAWSVTSKSRHPEVAAAYLDFITSRHAADVMTEEGVLPALPGKAARDIPEGSVDAQMVEGWERLNADDGLVPYLDYTTPDFYDSLSADLQGVIDGSVSPDELSSKMQRSYTDFQDKKRAEGKAKQ</sequence>
<gene>
    <name evidence="7" type="ORF">G4Z16_28160</name>
</gene>
<proteinExistence type="predicted"/>
<evidence type="ECO:0000256" key="4">
    <source>
        <dbReference type="ARBA" id="ARBA00023139"/>
    </source>
</evidence>
<feature type="compositionally biased region" description="Basic and acidic residues" evidence="6">
    <location>
        <begin position="489"/>
        <end position="501"/>
    </location>
</feature>
<dbReference type="AlphaFoldDB" id="A0A7T1TAY5"/>
<keyword evidence="4" id="KW-0564">Palmitate</keyword>
<keyword evidence="2" id="KW-0732">Signal</keyword>
<protein>
    <submittedName>
        <fullName evidence="7">Extracellular solute-binding protein</fullName>
    </submittedName>
</protein>
<dbReference type="KEGG" id="sbat:G4Z16_28160"/>
<dbReference type="InterPro" id="IPR050490">
    <property type="entry name" value="Bact_solute-bd_prot1"/>
</dbReference>
<accession>A0A7T1TAY5</accession>
<reference evidence="8" key="1">
    <citation type="submission" date="2020-02" db="EMBL/GenBank/DDBJ databases">
        <title>Streptomyces sp. ASO4wet.</title>
        <authorList>
            <person name="Risdian C."/>
            <person name="Landwehr W."/>
            <person name="Schupp P."/>
            <person name="Wink J."/>
        </authorList>
    </citation>
    <scope>NUCLEOTIDE SEQUENCE [LARGE SCALE GENOMIC DNA]</scope>
    <source>
        <strain evidence="8">ASO4wet</strain>
    </source>
</reference>
<keyword evidence="1" id="KW-1003">Cell membrane</keyword>
<organism evidence="7 8">
    <name type="scientific">Streptomyces bathyalis</name>
    <dbReference type="NCBI Taxonomy" id="2710756"/>
    <lineage>
        <taxon>Bacteria</taxon>
        <taxon>Bacillati</taxon>
        <taxon>Actinomycetota</taxon>
        <taxon>Actinomycetes</taxon>
        <taxon>Kitasatosporales</taxon>
        <taxon>Streptomycetaceae</taxon>
        <taxon>Streptomyces</taxon>
    </lineage>
</organism>
<keyword evidence="3" id="KW-0472">Membrane</keyword>
<feature type="region of interest" description="Disordered" evidence="6">
    <location>
        <begin position="1"/>
        <end position="36"/>
    </location>
</feature>
<dbReference type="RefSeq" id="WP_197353415.1">
    <property type="nucleotide sequence ID" value="NZ_CP048882.1"/>
</dbReference>
<dbReference type="EMBL" id="CP048882">
    <property type="protein sequence ID" value="QPP09646.1"/>
    <property type="molecule type" value="Genomic_DNA"/>
</dbReference>
<evidence type="ECO:0000256" key="5">
    <source>
        <dbReference type="ARBA" id="ARBA00023288"/>
    </source>
</evidence>